<evidence type="ECO:0000313" key="1">
    <source>
        <dbReference type="EMBL" id="KAG9485889.1"/>
    </source>
</evidence>
<accession>A0A8J6FE01</accession>
<protein>
    <submittedName>
        <fullName evidence="1">Uncharacterized protein</fullName>
    </submittedName>
</protein>
<gene>
    <name evidence="1" type="ORF">GDO78_008787</name>
</gene>
<keyword evidence="2" id="KW-1185">Reference proteome</keyword>
<comment type="caution">
    <text evidence="1">The sequence shown here is derived from an EMBL/GenBank/DDBJ whole genome shotgun (WGS) entry which is preliminary data.</text>
</comment>
<proteinExistence type="predicted"/>
<dbReference type="EMBL" id="WNTK01000004">
    <property type="protein sequence ID" value="KAG9485889.1"/>
    <property type="molecule type" value="Genomic_DNA"/>
</dbReference>
<sequence length="83" mass="9731">MHSMCAQVHKKIHRLIKLHTRVFPHVSVLSHTHIDSKKEQDTNWNGCRTLNENGQKIAGSHKCRFVKPYFGSRFLYLHCTMSE</sequence>
<reference evidence="1" key="1">
    <citation type="thesis" date="2020" institute="ProQuest LLC" country="789 East Eisenhower Parkway, Ann Arbor, MI, USA">
        <title>Comparative Genomics and Chromosome Evolution.</title>
        <authorList>
            <person name="Mudd A.B."/>
        </authorList>
    </citation>
    <scope>NUCLEOTIDE SEQUENCE</scope>
    <source>
        <strain evidence="1">HN-11 Male</strain>
        <tissue evidence="1">Kidney and liver</tissue>
    </source>
</reference>
<dbReference type="Proteomes" id="UP000770717">
    <property type="component" value="Unassembled WGS sequence"/>
</dbReference>
<evidence type="ECO:0000313" key="2">
    <source>
        <dbReference type="Proteomes" id="UP000770717"/>
    </source>
</evidence>
<name>A0A8J6FE01_ELECQ</name>
<organism evidence="1 2">
    <name type="scientific">Eleutherodactylus coqui</name>
    <name type="common">Puerto Rican coqui</name>
    <dbReference type="NCBI Taxonomy" id="57060"/>
    <lineage>
        <taxon>Eukaryota</taxon>
        <taxon>Metazoa</taxon>
        <taxon>Chordata</taxon>
        <taxon>Craniata</taxon>
        <taxon>Vertebrata</taxon>
        <taxon>Euteleostomi</taxon>
        <taxon>Amphibia</taxon>
        <taxon>Batrachia</taxon>
        <taxon>Anura</taxon>
        <taxon>Neobatrachia</taxon>
        <taxon>Hyloidea</taxon>
        <taxon>Eleutherodactylidae</taxon>
        <taxon>Eleutherodactylinae</taxon>
        <taxon>Eleutherodactylus</taxon>
        <taxon>Eleutherodactylus</taxon>
    </lineage>
</organism>
<dbReference type="AlphaFoldDB" id="A0A8J6FE01"/>